<keyword evidence="1" id="KW-0819">tRNA processing</keyword>
<dbReference type="PANTHER" id="PTHR14742:SF0">
    <property type="entry name" value="RIBONUCLEASE P PROTEIN SUBUNIT P21"/>
    <property type="match status" value="1"/>
</dbReference>
<evidence type="ECO:0000313" key="6">
    <source>
        <dbReference type="EMBL" id="KAJ7647007.1"/>
    </source>
</evidence>
<evidence type="ECO:0000256" key="1">
    <source>
        <dbReference type="ARBA" id="ARBA00022694"/>
    </source>
</evidence>
<keyword evidence="7" id="KW-1185">Reference proteome</keyword>
<sequence>MAKKKDDAPNASNVVNKDIIQRLNFMYQASVYLGSVLPVPPPATTSPKRKKKARKMDVHDLSKSYVHSMKVVANKTMVKMDPAVKRTLCAGCNIVLVPGSTASVRVKSSKSHGHIMLYHCNSCNSTRRIPAPPTAAGPSTEMEVDVDESSEPSRKRKRGPTPRVPPLFARPEHIVLCGDARLPDRDPQLGDGIYIT</sequence>
<name>A0AAD7CF28_9AGAR</name>
<dbReference type="Pfam" id="PF04032">
    <property type="entry name" value="Rpr2"/>
    <property type="match status" value="1"/>
</dbReference>
<dbReference type="AlphaFoldDB" id="A0AAD7CF28"/>
<comment type="similarity">
    <text evidence="4">Belongs to the eukaryotic/archaeal RNase P protein component 4 family.</text>
</comment>
<evidence type="ECO:0000313" key="7">
    <source>
        <dbReference type="Proteomes" id="UP001221142"/>
    </source>
</evidence>
<evidence type="ECO:0000256" key="2">
    <source>
        <dbReference type="ARBA" id="ARBA00022723"/>
    </source>
</evidence>
<evidence type="ECO:0000256" key="3">
    <source>
        <dbReference type="ARBA" id="ARBA00022833"/>
    </source>
</evidence>
<reference evidence="6" key="1">
    <citation type="submission" date="2023-03" db="EMBL/GenBank/DDBJ databases">
        <title>Massive genome expansion in bonnet fungi (Mycena s.s.) driven by repeated elements and novel gene families across ecological guilds.</title>
        <authorList>
            <consortium name="Lawrence Berkeley National Laboratory"/>
            <person name="Harder C.B."/>
            <person name="Miyauchi S."/>
            <person name="Viragh M."/>
            <person name="Kuo A."/>
            <person name="Thoen E."/>
            <person name="Andreopoulos B."/>
            <person name="Lu D."/>
            <person name="Skrede I."/>
            <person name="Drula E."/>
            <person name="Henrissat B."/>
            <person name="Morin E."/>
            <person name="Kohler A."/>
            <person name="Barry K."/>
            <person name="LaButti K."/>
            <person name="Morin E."/>
            <person name="Salamov A."/>
            <person name="Lipzen A."/>
            <person name="Mereny Z."/>
            <person name="Hegedus B."/>
            <person name="Baldrian P."/>
            <person name="Stursova M."/>
            <person name="Weitz H."/>
            <person name="Taylor A."/>
            <person name="Grigoriev I.V."/>
            <person name="Nagy L.G."/>
            <person name="Martin F."/>
            <person name="Kauserud H."/>
        </authorList>
    </citation>
    <scope>NUCLEOTIDE SEQUENCE</scope>
    <source>
        <strain evidence="6">9284</strain>
    </source>
</reference>
<organism evidence="6 7">
    <name type="scientific">Roridomyces roridus</name>
    <dbReference type="NCBI Taxonomy" id="1738132"/>
    <lineage>
        <taxon>Eukaryota</taxon>
        <taxon>Fungi</taxon>
        <taxon>Dikarya</taxon>
        <taxon>Basidiomycota</taxon>
        <taxon>Agaricomycotina</taxon>
        <taxon>Agaricomycetes</taxon>
        <taxon>Agaricomycetidae</taxon>
        <taxon>Agaricales</taxon>
        <taxon>Marasmiineae</taxon>
        <taxon>Mycenaceae</taxon>
        <taxon>Roridomyces</taxon>
    </lineage>
</organism>
<dbReference type="GO" id="GO:0046872">
    <property type="term" value="F:metal ion binding"/>
    <property type="evidence" value="ECO:0007669"/>
    <property type="project" value="UniProtKB-KW"/>
</dbReference>
<evidence type="ECO:0000256" key="4">
    <source>
        <dbReference type="ARBA" id="ARBA00038402"/>
    </source>
</evidence>
<comment type="caution">
    <text evidence="6">The sequence shown here is derived from an EMBL/GenBank/DDBJ whole genome shotgun (WGS) entry which is preliminary data.</text>
</comment>
<dbReference type="InterPro" id="IPR007175">
    <property type="entry name" value="Rpr2/Snm1/Rpp21"/>
</dbReference>
<dbReference type="Gene3D" id="6.20.50.20">
    <property type="match status" value="1"/>
</dbReference>
<dbReference type="GO" id="GO:0005655">
    <property type="term" value="C:nucleolar ribonuclease P complex"/>
    <property type="evidence" value="ECO:0007669"/>
    <property type="project" value="TreeGrafter"/>
</dbReference>
<dbReference type="PANTHER" id="PTHR14742">
    <property type="entry name" value="RIBONUCLEASE P SUBUNIT P21"/>
    <property type="match status" value="1"/>
</dbReference>
<dbReference type="EMBL" id="JARKIF010000002">
    <property type="protein sequence ID" value="KAJ7647007.1"/>
    <property type="molecule type" value="Genomic_DNA"/>
</dbReference>
<gene>
    <name evidence="6" type="ORF">FB45DRAFT_892048</name>
</gene>
<accession>A0AAD7CF28</accession>
<keyword evidence="3" id="KW-0862">Zinc</keyword>
<feature type="region of interest" description="Disordered" evidence="5">
    <location>
        <begin position="128"/>
        <end position="167"/>
    </location>
</feature>
<evidence type="ECO:0000256" key="5">
    <source>
        <dbReference type="SAM" id="MobiDB-lite"/>
    </source>
</evidence>
<dbReference type="GO" id="GO:0008033">
    <property type="term" value="P:tRNA processing"/>
    <property type="evidence" value="ECO:0007669"/>
    <property type="project" value="UniProtKB-KW"/>
</dbReference>
<proteinExistence type="inferred from homology"/>
<dbReference type="Proteomes" id="UP001221142">
    <property type="component" value="Unassembled WGS sequence"/>
</dbReference>
<protein>
    <submittedName>
        <fullName evidence="6">RNAse P Rpr2/Rpp21/SNM1 subunit domain-containing protein</fullName>
    </submittedName>
</protein>
<keyword evidence="2" id="KW-0479">Metal-binding</keyword>